<gene>
    <name evidence="1" type="ORF">POSPLADRAFT_1039989</name>
</gene>
<dbReference type="EMBL" id="KZ110597">
    <property type="protein sequence ID" value="OSX62252.1"/>
    <property type="molecule type" value="Genomic_DNA"/>
</dbReference>
<organism evidence="1 2">
    <name type="scientific">Postia placenta MAD-698-R-SB12</name>
    <dbReference type="NCBI Taxonomy" id="670580"/>
    <lineage>
        <taxon>Eukaryota</taxon>
        <taxon>Fungi</taxon>
        <taxon>Dikarya</taxon>
        <taxon>Basidiomycota</taxon>
        <taxon>Agaricomycotina</taxon>
        <taxon>Agaricomycetes</taxon>
        <taxon>Polyporales</taxon>
        <taxon>Adustoporiaceae</taxon>
        <taxon>Rhodonia</taxon>
    </lineage>
</organism>
<dbReference type="GeneID" id="36322593"/>
<accession>A0A1X6N1A6</accession>
<name>A0A1X6N1A6_9APHY</name>
<dbReference type="RefSeq" id="XP_024339046.1">
    <property type="nucleotide sequence ID" value="XM_024477643.1"/>
</dbReference>
<dbReference type="AlphaFoldDB" id="A0A1X6N1A6"/>
<reference evidence="1 2" key="1">
    <citation type="submission" date="2017-04" db="EMBL/GenBank/DDBJ databases">
        <title>Genome Sequence of the Model Brown-Rot Fungus Postia placenta SB12.</title>
        <authorList>
            <consortium name="DOE Joint Genome Institute"/>
            <person name="Gaskell J."/>
            <person name="Kersten P."/>
            <person name="Larrondo L.F."/>
            <person name="Canessa P."/>
            <person name="Martinez D."/>
            <person name="Hibbett D."/>
            <person name="Schmoll M."/>
            <person name="Kubicek C.P."/>
            <person name="Martinez A.T."/>
            <person name="Yadav J."/>
            <person name="Master E."/>
            <person name="Magnuson J.K."/>
            <person name="James T."/>
            <person name="Yaver D."/>
            <person name="Berka R."/>
            <person name="Labutti K."/>
            <person name="Lipzen A."/>
            <person name="Aerts A."/>
            <person name="Barry K."/>
            <person name="Henrissat B."/>
            <person name="Blanchette R."/>
            <person name="Grigoriev I."/>
            <person name="Cullen D."/>
        </authorList>
    </citation>
    <scope>NUCLEOTIDE SEQUENCE [LARGE SCALE GENOMIC DNA]</scope>
    <source>
        <strain evidence="1 2">MAD-698-R-SB12</strain>
    </source>
</reference>
<protein>
    <submittedName>
        <fullName evidence="1">Uncharacterized protein</fullName>
    </submittedName>
</protein>
<evidence type="ECO:0000313" key="2">
    <source>
        <dbReference type="Proteomes" id="UP000194127"/>
    </source>
</evidence>
<dbReference type="OrthoDB" id="2802742at2759"/>
<proteinExistence type="predicted"/>
<evidence type="ECO:0000313" key="1">
    <source>
        <dbReference type="EMBL" id="OSX62252.1"/>
    </source>
</evidence>
<sequence>MPARPNKTSREHITEVAMAIAEEVAALSRARQPIAIDEALMLASLDPGAVVELHAWLQALYDWQDEKRLLFDEEITAEGLARDIVDSKPDVDVPPTPAVRIESCDQPTRSTSCPPASQASEGTFLDIGMAPYESWTGNRSRKASVIYGLLGLGLLGSPLSPSLQSPRSAVTLTSSSLDPRAPSSAYTPIFSPWLKALRIPGIEPLQSPWVPNAPHRSSDGLWAFPQSPRDYPC</sequence>
<dbReference type="STRING" id="670580.A0A1X6N1A6"/>
<keyword evidence="2" id="KW-1185">Reference proteome</keyword>
<dbReference type="Proteomes" id="UP000194127">
    <property type="component" value="Unassembled WGS sequence"/>
</dbReference>